<comment type="caution">
    <text evidence="8">The sequence shown here is derived from an EMBL/GenBank/DDBJ whole genome shotgun (WGS) entry which is preliminary data.</text>
</comment>
<feature type="region of interest" description="Disordered" evidence="6">
    <location>
        <begin position="166"/>
        <end position="189"/>
    </location>
</feature>
<evidence type="ECO:0000256" key="6">
    <source>
        <dbReference type="SAM" id="MobiDB-lite"/>
    </source>
</evidence>
<name>A0AAW1REU7_9CHLO</name>
<feature type="domain" description="Photolyase/cryptochrome alpha/beta" evidence="7">
    <location>
        <begin position="5"/>
        <end position="134"/>
    </location>
</feature>
<reference evidence="8 9" key="1">
    <citation type="journal article" date="2024" name="Nat. Commun.">
        <title>Phylogenomics reveals the evolutionary origins of lichenization in chlorophyte algae.</title>
        <authorList>
            <person name="Puginier C."/>
            <person name="Libourel C."/>
            <person name="Otte J."/>
            <person name="Skaloud P."/>
            <person name="Haon M."/>
            <person name="Grisel S."/>
            <person name="Petersen M."/>
            <person name="Berrin J.G."/>
            <person name="Delaux P.M."/>
            <person name="Dal Grande F."/>
            <person name="Keller J."/>
        </authorList>
    </citation>
    <scope>NUCLEOTIDE SEQUENCE [LARGE SCALE GENOMIC DNA]</scope>
    <source>
        <strain evidence="8 9">SAG 2145</strain>
    </source>
</reference>
<feature type="compositionally biased region" description="Basic and acidic residues" evidence="6">
    <location>
        <begin position="473"/>
        <end position="499"/>
    </location>
</feature>
<evidence type="ECO:0000256" key="1">
    <source>
        <dbReference type="ARBA" id="ARBA00005862"/>
    </source>
</evidence>
<dbReference type="GO" id="GO:0005737">
    <property type="term" value="C:cytoplasm"/>
    <property type="evidence" value="ECO:0007669"/>
    <property type="project" value="TreeGrafter"/>
</dbReference>
<evidence type="ECO:0000256" key="5">
    <source>
        <dbReference type="PIRSR" id="PIRSR602081-2"/>
    </source>
</evidence>
<keyword evidence="3 4" id="KW-0274">FAD</keyword>
<feature type="binding site" evidence="4">
    <location>
        <begin position="289"/>
        <end position="296"/>
    </location>
    <ligand>
        <name>FAD</name>
        <dbReference type="ChEBI" id="CHEBI:57692"/>
    </ligand>
</feature>
<dbReference type="InterPro" id="IPR006050">
    <property type="entry name" value="DNA_photolyase_N"/>
</dbReference>
<keyword evidence="2 4" id="KW-0285">Flavoprotein</keyword>
<organism evidence="8 9">
    <name type="scientific">Apatococcus lobatus</name>
    <dbReference type="NCBI Taxonomy" id="904363"/>
    <lineage>
        <taxon>Eukaryota</taxon>
        <taxon>Viridiplantae</taxon>
        <taxon>Chlorophyta</taxon>
        <taxon>core chlorophytes</taxon>
        <taxon>Trebouxiophyceae</taxon>
        <taxon>Chlorellales</taxon>
        <taxon>Chlorellaceae</taxon>
        <taxon>Apatococcus</taxon>
    </lineage>
</organism>
<dbReference type="Pfam" id="PF03441">
    <property type="entry name" value="FAD_binding_7"/>
    <property type="match status" value="1"/>
</dbReference>
<dbReference type="InterPro" id="IPR014729">
    <property type="entry name" value="Rossmann-like_a/b/a_fold"/>
</dbReference>
<dbReference type="InterPro" id="IPR002081">
    <property type="entry name" value="Cryptochrome/DNA_photolyase_1"/>
</dbReference>
<dbReference type="PANTHER" id="PTHR11455">
    <property type="entry name" value="CRYPTOCHROME"/>
    <property type="match status" value="1"/>
</dbReference>
<dbReference type="Gene3D" id="1.25.40.80">
    <property type="match status" value="1"/>
</dbReference>
<feature type="region of interest" description="Disordered" evidence="6">
    <location>
        <begin position="473"/>
        <end position="513"/>
    </location>
</feature>
<evidence type="ECO:0000313" key="8">
    <source>
        <dbReference type="EMBL" id="KAK9831806.1"/>
    </source>
</evidence>
<dbReference type="GO" id="GO:0043153">
    <property type="term" value="P:entrainment of circadian clock by photoperiod"/>
    <property type="evidence" value="ECO:0007669"/>
    <property type="project" value="TreeGrafter"/>
</dbReference>
<proteinExistence type="inferred from homology"/>
<feature type="binding site" evidence="4">
    <location>
        <begin position="248"/>
        <end position="252"/>
    </location>
    <ligand>
        <name>FAD</name>
        <dbReference type="ChEBI" id="CHEBI:57692"/>
    </ligand>
</feature>
<evidence type="ECO:0000256" key="3">
    <source>
        <dbReference type="ARBA" id="ARBA00022827"/>
    </source>
</evidence>
<dbReference type="GO" id="GO:0005634">
    <property type="term" value="C:nucleus"/>
    <property type="evidence" value="ECO:0007669"/>
    <property type="project" value="TreeGrafter"/>
</dbReference>
<dbReference type="GO" id="GO:0003904">
    <property type="term" value="F:deoxyribodipyrimidine photo-lyase activity"/>
    <property type="evidence" value="ECO:0007669"/>
    <property type="project" value="TreeGrafter"/>
</dbReference>
<feature type="binding site" evidence="4">
    <location>
        <begin position="387"/>
        <end position="389"/>
    </location>
    <ligand>
        <name>FAD</name>
        <dbReference type="ChEBI" id="CHEBI:57692"/>
    </ligand>
</feature>
<dbReference type="GO" id="GO:0071949">
    <property type="term" value="F:FAD binding"/>
    <property type="evidence" value="ECO:0007669"/>
    <property type="project" value="TreeGrafter"/>
</dbReference>
<dbReference type="Pfam" id="PF00875">
    <property type="entry name" value="DNA_photolyase"/>
    <property type="match status" value="1"/>
</dbReference>
<feature type="site" description="Electron transfer via tryptophanyl radical" evidence="5">
    <location>
        <position position="397"/>
    </location>
</feature>
<evidence type="ECO:0000313" key="9">
    <source>
        <dbReference type="Proteomes" id="UP001438707"/>
    </source>
</evidence>
<protein>
    <recommendedName>
        <fullName evidence="7">Photolyase/cryptochrome alpha/beta domain-containing protein</fullName>
    </recommendedName>
</protein>
<evidence type="ECO:0000259" key="7">
    <source>
        <dbReference type="PROSITE" id="PS51645"/>
    </source>
</evidence>
<dbReference type="GO" id="GO:0032922">
    <property type="term" value="P:circadian regulation of gene expression"/>
    <property type="evidence" value="ECO:0007669"/>
    <property type="project" value="TreeGrafter"/>
</dbReference>
<comment type="cofactor">
    <cofactor evidence="4">
        <name>FAD</name>
        <dbReference type="ChEBI" id="CHEBI:57692"/>
    </cofactor>
    <text evidence="4">Binds 1 FAD per subunit.</text>
</comment>
<evidence type="ECO:0000256" key="2">
    <source>
        <dbReference type="ARBA" id="ARBA00022630"/>
    </source>
</evidence>
<dbReference type="InterPro" id="IPR005101">
    <property type="entry name" value="Cryptochr/Photolyase_FAD-bd"/>
</dbReference>
<gene>
    <name evidence="8" type="ORF">WJX74_009972</name>
</gene>
<dbReference type="SUPFAM" id="SSF48173">
    <property type="entry name" value="Cryptochrome/photolyase FAD-binding domain"/>
    <property type="match status" value="1"/>
</dbReference>
<dbReference type="SUPFAM" id="SSF52425">
    <property type="entry name" value="Cryptochrome/photolyase, N-terminal domain"/>
    <property type="match status" value="1"/>
</dbReference>
<comment type="similarity">
    <text evidence="1">Belongs to the DNA photolyase class-1 family.</text>
</comment>
<dbReference type="EMBL" id="JALJOS010000013">
    <property type="protein sequence ID" value="KAK9831806.1"/>
    <property type="molecule type" value="Genomic_DNA"/>
</dbReference>
<dbReference type="InterPro" id="IPR036155">
    <property type="entry name" value="Crypto/Photolyase_N_sf"/>
</dbReference>
<accession>A0AAW1REU7</accession>
<evidence type="ECO:0000256" key="4">
    <source>
        <dbReference type="PIRSR" id="PIRSR602081-1"/>
    </source>
</evidence>
<dbReference type="PANTHER" id="PTHR11455:SF9">
    <property type="entry name" value="CRYPTOCHROME CIRCADIAN CLOCK 5 ISOFORM X1"/>
    <property type="match status" value="1"/>
</dbReference>
<dbReference type="Proteomes" id="UP001438707">
    <property type="component" value="Unassembled WGS sequence"/>
</dbReference>
<feature type="site" description="Electron transfer via tryptophanyl radical" evidence="5">
    <location>
        <position position="320"/>
    </location>
</feature>
<dbReference type="GO" id="GO:0003677">
    <property type="term" value="F:DNA binding"/>
    <property type="evidence" value="ECO:0007669"/>
    <property type="project" value="TreeGrafter"/>
</dbReference>
<dbReference type="Gene3D" id="1.10.579.10">
    <property type="entry name" value="DNA Cyclobutane Dipyrimidine Photolyase, subunit A, domain 3"/>
    <property type="match status" value="1"/>
</dbReference>
<dbReference type="PROSITE" id="PS51645">
    <property type="entry name" value="PHR_CRY_ALPHA_BETA"/>
    <property type="match status" value="1"/>
</dbReference>
<dbReference type="InterPro" id="IPR036134">
    <property type="entry name" value="Crypto/Photolyase_FAD-like_sf"/>
</dbReference>
<dbReference type="Gene3D" id="3.40.50.620">
    <property type="entry name" value="HUPs"/>
    <property type="match status" value="1"/>
</dbReference>
<feature type="site" description="Electron transfer via tryptophanyl radical" evidence="5">
    <location>
        <position position="374"/>
    </location>
</feature>
<keyword evidence="9" id="KW-1185">Reference proteome</keyword>
<dbReference type="AlphaFoldDB" id="A0AAW1REU7"/>
<sequence length="513" mass="58348">MTKQKRSLLWFRKGLRLHDNPALLSSCDGAKYLYPIFVLDPWFLTADRVGPNRIQFLLESLEDLKHSLQARGSDLVVLKGKPLEVLPTIWKTWGITHLYFEKDTEPYANERDGQVRQAAAKANIEVETPVSHTLYDLEMLIEKNGGAPPDSMKAFESLLGKVGLPAAPAEDPPEKLTAPGPELKKTTGVYDSLPSLKDLGYKDEATSSIHGGETNALSRMSEWMADKQRVAEFEKPKGNPAAFDPPATTVLSPFLKFGCLSARLFHAKIAQIEKEKNNHTKPPVSLRGQLLWREFFYTVGGATKNFDKMEGNPICRQIDWDQNDEFFKAWEESRTGYPWIDAIMMQLNKEGWMHHLARHAVACFLTRGDLYQHWEKGRDTFDRLLIDGDWHVNNGNWMWLSASAFFHQFFRVYSPVSFGKKYDKNGDFIRHFLPVLKDFPAAHIYEPWKASEKAQKEANCIIGKDYPKPIVDHNEASSSCKDRMKAAYDAGKETRKREGAPSPQARKAPKIYG</sequence>